<dbReference type="InterPro" id="IPR011764">
    <property type="entry name" value="Biotin_carboxylation_dom"/>
</dbReference>
<dbReference type="SMART" id="SM00878">
    <property type="entry name" value="Biotin_carb_C"/>
    <property type="match status" value="1"/>
</dbReference>
<dbReference type="EMBL" id="CM000362">
    <property type="protein sequence ID" value="EDX06408.1"/>
    <property type="molecule type" value="Genomic_DNA"/>
</dbReference>
<feature type="domain" description="Pyruvate carboxyltransferase" evidence="7">
    <location>
        <begin position="399"/>
        <end position="499"/>
    </location>
</feature>
<evidence type="ECO:0000256" key="4">
    <source>
        <dbReference type="PROSITE-ProRule" id="PRU00409"/>
    </source>
</evidence>
<accession>B4QHS4</accession>
<keyword evidence="2 4" id="KW-0547">Nucleotide-binding</keyword>
<dbReference type="SMR" id="B4QHS4"/>
<dbReference type="InterPro" id="IPR013785">
    <property type="entry name" value="Aldolase_TIM"/>
</dbReference>
<dbReference type="PANTHER" id="PTHR43778:SF2">
    <property type="entry name" value="PYRUVATE CARBOXYLASE, MITOCHONDRIAL"/>
    <property type="match status" value="1"/>
</dbReference>
<dbReference type="AlphaFoldDB" id="B4QHS4"/>
<feature type="domain" description="Biotin carboxylation" evidence="6">
    <location>
        <begin position="38"/>
        <end position="305"/>
    </location>
</feature>
<dbReference type="OrthoDB" id="196847at2759"/>
<dbReference type="InterPro" id="IPR005482">
    <property type="entry name" value="Biotin_COase_C"/>
</dbReference>
<dbReference type="Gene3D" id="3.30.470.20">
    <property type="entry name" value="ATP-grasp fold, B domain"/>
    <property type="match status" value="2"/>
</dbReference>
<keyword evidence="1" id="KW-0436">Ligase</keyword>
<evidence type="ECO:0000256" key="3">
    <source>
        <dbReference type="ARBA" id="ARBA00022840"/>
    </source>
</evidence>
<sequence>MFIPAAQSAYRTLRKTQPRVRLNAIFKNGYSSKVEYKPIRSVLVANRGEIAIRVFRACTELGIKSVQLLGDKAGNVVHLYERDCSVQRRHQKVVEIAPAPRLPIEIRDKMTEAAVRLARHVGYENAGTVEFLCDESGNFYFIEVNARLQVEHTVTEEITGIDLVQLQIRVAEGMTLPELGYTQDKIVPRGYAIQCRVTTEDPANDFQPNTGRLEVFRSGEGMGIRLDSASAYAGAIISPYYDSLLVKVISHASDLQSSASKMNRALREFRIRGVKTNIPFLLNVLENQKFLHGVLDTYFIDEHPQLFKFKPSLNRAQKLLNYMGEVLVNGPQTPLATTLKPALVSPHVPEVPLDLSPEAIEREERGEAKVTEPPKGLREVLVCEGPEAFAKEVRNRKELLLMDTTFRDAHQSLLATRVRSHDLLKISPYVAHKFNNLYSLENWGGATFDVALRFLHECPWERLEEMRKRIPNIPFQMLLRGANAVGYTSYPDKRGLQVL</sequence>
<dbReference type="SUPFAM" id="SSF51246">
    <property type="entry name" value="Rudiment single hybrid motif"/>
    <property type="match status" value="1"/>
</dbReference>
<gene>
    <name evidence="8" type="primary">Dsim\GD10044</name>
    <name evidence="8" type="ORF">Dsim_GD10044</name>
</gene>
<evidence type="ECO:0000259" key="5">
    <source>
        <dbReference type="PROSITE" id="PS50975"/>
    </source>
</evidence>
<evidence type="ECO:0000256" key="1">
    <source>
        <dbReference type="ARBA" id="ARBA00022598"/>
    </source>
</evidence>
<reference evidence="8 9" key="1">
    <citation type="journal article" date="2007" name="Nature">
        <title>Evolution of genes and genomes on the Drosophila phylogeny.</title>
        <authorList>
            <consortium name="Drosophila 12 Genomes Consortium"/>
            <person name="Clark A.G."/>
            <person name="Eisen M.B."/>
            <person name="Smith D.R."/>
            <person name="Bergman C.M."/>
            <person name="Oliver B."/>
            <person name="Markow T.A."/>
            <person name="Kaufman T.C."/>
            <person name="Kellis M."/>
            <person name="Gelbart W."/>
            <person name="Iyer V.N."/>
            <person name="Pollard D.A."/>
            <person name="Sackton T.B."/>
            <person name="Larracuente A.M."/>
            <person name="Singh N.D."/>
            <person name="Abad J.P."/>
            <person name="Abt D.N."/>
            <person name="Adryan B."/>
            <person name="Aguade M."/>
            <person name="Akashi H."/>
            <person name="Anderson W.W."/>
            <person name="Aquadro C.F."/>
            <person name="Ardell D.H."/>
            <person name="Arguello R."/>
            <person name="Artieri C.G."/>
            <person name="Barbash D.A."/>
            <person name="Barker D."/>
            <person name="Barsanti P."/>
            <person name="Batterham P."/>
            <person name="Batzoglou S."/>
            <person name="Begun D."/>
            <person name="Bhutkar A."/>
            <person name="Blanco E."/>
            <person name="Bosak S.A."/>
            <person name="Bradley R.K."/>
            <person name="Brand A.D."/>
            <person name="Brent M.R."/>
            <person name="Brooks A.N."/>
            <person name="Brown R.H."/>
            <person name="Butlin R.K."/>
            <person name="Caggese C."/>
            <person name="Calvi B.R."/>
            <person name="Bernardo de Carvalho A."/>
            <person name="Caspi A."/>
            <person name="Castrezana S."/>
            <person name="Celniker S.E."/>
            <person name="Chang J.L."/>
            <person name="Chapple C."/>
            <person name="Chatterji S."/>
            <person name="Chinwalla A."/>
            <person name="Civetta A."/>
            <person name="Clifton S.W."/>
            <person name="Comeron J.M."/>
            <person name="Costello J.C."/>
            <person name="Coyne J.A."/>
            <person name="Daub J."/>
            <person name="David R.G."/>
            <person name="Delcher A.L."/>
            <person name="Delehaunty K."/>
            <person name="Do C.B."/>
            <person name="Ebling H."/>
            <person name="Edwards K."/>
            <person name="Eickbush T."/>
            <person name="Evans J.D."/>
            <person name="Filipski A."/>
            <person name="Findeiss S."/>
            <person name="Freyhult E."/>
            <person name="Fulton L."/>
            <person name="Fulton R."/>
            <person name="Garcia A.C."/>
            <person name="Gardiner A."/>
            <person name="Garfield D.A."/>
            <person name="Garvin B.E."/>
            <person name="Gibson G."/>
            <person name="Gilbert D."/>
            <person name="Gnerre S."/>
            <person name="Godfrey J."/>
            <person name="Good R."/>
            <person name="Gotea V."/>
            <person name="Gravely B."/>
            <person name="Greenberg A.J."/>
            <person name="Griffiths-Jones S."/>
            <person name="Gross S."/>
            <person name="Guigo R."/>
            <person name="Gustafson E.A."/>
            <person name="Haerty W."/>
            <person name="Hahn M.W."/>
            <person name="Halligan D.L."/>
            <person name="Halpern A.L."/>
            <person name="Halter G.M."/>
            <person name="Han M.V."/>
            <person name="Heger A."/>
            <person name="Hillier L."/>
            <person name="Hinrichs A.S."/>
            <person name="Holmes I."/>
            <person name="Hoskins R.A."/>
            <person name="Hubisz M.J."/>
            <person name="Hultmark D."/>
            <person name="Huntley M.A."/>
            <person name="Jaffe D.B."/>
            <person name="Jagadeeshan S."/>
            <person name="Jeck W.R."/>
            <person name="Johnson J."/>
            <person name="Jones C.D."/>
            <person name="Jordan W.C."/>
            <person name="Karpen G.H."/>
            <person name="Kataoka E."/>
            <person name="Keightley P.D."/>
            <person name="Kheradpour P."/>
            <person name="Kirkness E.F."/>
            <person name="Koerich L.B."/>
            <person name="Kristiansen K."/>
            <person name="Kudrna D."/>
            <person name="Kulathinal R.J."/>
            <person name="Kumar S."/>
            <person name="Kwok R."/>
            <person name="Lander E."/>
            <person name="Langley C.H."/>
            <person name="Lapoint R."/>
            <person name="Lazzaro B.P."/>
            <person name="Lee S.J."/>
            <person name="Levesque L."/>
            <person name="Li R."/>
            <person name="Lin C.F."/>
            <person name="Lin M.F."/>
            <person name="Lindblad-Toh K."/>
            <person name="Llopart A."/>
            <person name="Long M."/>
            <person name="Low L."/>
            <person name="Lozovsky E."/>
            <person name="Lu J."/>
            <person name="Luo M."/>
            <person name="Machado C.A."/>
            <person name="Makalowski W."/>
            <person name="Marzo M."/>
            <person name="Matsuda M."/>
            <person name="Matzkin L."/>
            <person name="McAllister B."/>
            <person name="McBride C.S."/>
            <person name="McKernan B."/>
            <person name="McKernan K."/>
            <person name="Mendez-Lago M."/>
            <person name="Minx P."/>
            <person name="Mollenhauer M.U."/>
            <person name="Montooth K."/>
            <person name="Mount S.M."/>
            <person name="Mu X."/>
            <person name="Myers E."/>
            <person name="Negre B."/>
            <person name="Newfeld S."/>
            <person name="Nielsen R."/>
            <person name="Noor M.A."/>
            <person name="O'Grady P."/>
            <person name="Pachter L."/>
            <person name="Papaceit M."/>
            <person name="Parisi M.J."/>
            <person name="Parisi M."/>
            <person name="Parts L."/>
            <person name="Pedersen J.S."/>
            <person name="Pesole G."/>
            <person name="Phillippy A.M."/>
            <person name="Ponting C.P."/>
            <person name="Pop M."/>
            <person name="Porcelli D."/>
            <person name="Powell J.R."/>
            <person name="Prohaska S."/>
            <person name="Pruitt K."/>
            <person name="Puig M."/>
            <person name="Quesneville H."/>
            <person name="Ram K.R."/>
            <person name="Rand D."/>
            <person name="Rasmussen M.D."/>
            <person name="Reed L.K."/>
            <person name="Reenan R."/>
            <person name="Reily A."/>
            <person name="Remington K.A."/>
            <person name="Rieger T.T."/>
            <person name="Ritchie M.G."/>
            <person name="Robin C."/>
            <person name="Rogers Y.H."/>
            <person name="Rohde C."/>
            <person name="Rozas J."/>
            <person name="Rubenfield M.J."/>
            <person name="Ruiz A."/>
            <person name="Russo S."/>
            <person name="Salzberg S.L."/>
            <person name="Sanchez-Gracia A."/>
            <person name="Saranga D.J."/>
            <person name="Sato H."/>
            <person name="Schaeffer S.W."/>
            <person name="Schatz M.C."/>
            <person name="Schlenke T."/>
            <person name="Schwartz R."/>
            <person name="Segarra C."/>
            <person name="Singh R.S."/>
            <person name="Sirot L."/>
            <person name="Sirota M."/>
            <person name="Sisneros N.B."/>
            <person name="Smith C.D."/>
            <person name="Smith T.F."/>
            <person name="Spieth J."/>
            <person name="Stage D.E."/>
            <person name="Stark A."/>
            <person name="Stephan W."/>
            <person name="Strausberg R.L."/>
            <person name="Strempel S."/>
            <person name="Sturgill D."/>
            <person name="Sutton G."/>
            <person name="Sutton G.G."/>
            <person name="Tao W."/>
            <person name="Teichmann S."/>
            <person name="Tobari Y.N."/>
            <person name="Tomimura Y."/>
            <person name="Tsolas J.M."/>
            <person name="Valente V.L."/>
            <person name="Venter E."/>
            <person name="Venter J.C."/>
            <person name="Vicario S."/>
            <person name="Vieira F.G."/>
            <person name="Vilella A.J."/>
            <person name="Villasante A."/>
            <person name="Walenz B."/>
            <person name="Wang J."/>
            <person name="Wasserman M."/>
            <person name="Watts T."/>
            <person name="Wilson D."/>
            <person name="Wilson R.K."/>
            <person name="Wing R.A."/>
            <person name="Wolfner M.F."/>
            <person name="Wong A."/>
            <person name="Wong G.K."/>
            <person name="Wu C.I."/>
            <person name="Wu G."/>
            <person name="Yamamoto D."/>
            <person name="Yang H.P."/>
            <person name="Yang S.P."/>
            <person name="Yorke J.A."/>
            <person name="Yoshida K."/>
            <person name="Zdobnov E."/>
            <person name="Zhang P."/>
            <person name="Zhang Y."/>
            <person name="Zimin A.V."/>
            <person name="Baldwin J."/>
            <person name="Abdouelleil A."/>
            <person name="Abdulkadir J."/>
            <person name="Abebe A."/>
            <person name="Abera B."/>
            <person name="Abreu J."/>
            <person name="Acer S.C."/>
            <person name="Aftuck L."/>
            <person name="Alexander A."/>
            <person name="An P."/>
            <person name="Anderson E."/>
            <person name="Anderson S."/>
            <person name="Arachi H."/>
            <person name="Azer M."/>
            <person name="Bachantsang P."/>
            <person name="Barry A."/>
            <person name="Bayul T."/>
            <person name="Berlin A."/>
            <person name="Bessette D."/>
            <person name="Bloom T."/>
            <person name="Blye J."/>
            <person name="Boguslavskiy L."/>
            <person name="Bonnet C."/>
            <person name="Boukhgalter B."/>
            <person name="Bourzgui I."/>
            <person name="Brown A."/>
            <person name="Cahill P."/>
            <person name="Channer S."/>
            <person name="Cheshatsang Y."/>
            <person name="Chuda L."/>
            <person name="Citroen M."/>
            <person name="Collymore A."/>
            <person name="Cooke P."/>
            <person name="Costello M."/>
            <person name="D'Aco K."/>
            <person name="Daza R."/>
            <person name="De Haan G."/>
            <person name="DeGray S."/>
            <person name="DeMaso C."/>
            <person name="Dhargay N."/>
            <person name="Dooley K."/>
            <person name="Dooley E."/>
            <person name="Doricent M."/>
            <person name="Dorje P."/>
            <person name="Dorjee K."/>
            <person name="Dupes A."/>
            <person name="Elong R."/>
            <person name="Falk J."/>
            <person name="Farina A."/>
            <person name="Faro S."/>
            <person name="Ferguson D."/>
            <person name="Fisher S."/>
            <person name="Foley C.D."/>
            <person name="Franke A."/>
            <person name="Friedrich D."/>
            <person name="Gadbois L."/>
            <person name="Gearin G."/>
            <person name="Gearin C.R."/>
            <person name="Giannoukos G."/>
            <person name="Goode T."/>
            <person name="Graham J."/>
            <person name="Grandbois E."/>
            <person name="Grewal S."/>
            <person name="Gyaltsen K."/>
            <person name="Hafez N."/>
            <person name="Hagos B."/>
            <person name="Hall J."/>
            <person name="Henson C."/>
            <person name="Hollinger A."/>
            <person name="Honan T."/>
            <person name="Huard M.D."/>
            <person name="Hughes L."/>
            <person name="Hurhula B."/>
            <person name="Husby M.E."/>
            <person name="Kamat A."/>
            <person name="Kanga B."/>
            <person name="Kashin S."/>
            <person name="Khazanovich D."/>
            <person name="Kisner P."/>
            <person name="Lance K."/>
            <person name="Lara M."/>
            <person name="Lee W."/>
            <person name="Lennon N."/>
            <person name="Letendre F."/>
            <person name="LeVine R."/>
            <person name="Lipovsky A."/>
            <person name="Liu X."/>
            <person name="Liu J."/>
            <person name="Liu S."/>
            <person name="Lokyitsang T."/>
            <person name="Lokyitsang Y."/>
            <person name="Lubonja R."/>
            <person name="Lui A."/>
            <person name="MacDonald P."/>
            <person name="Magnisalis V."/>
            <person name="Maru K."/>
            <person name="Matthews C."/>
            <person name="McCusker W."/>
            <person name="McDonough S."/>
            <person name="Mehta T."/>
            <person name="Meldrim J."/>
            <person name="Meneus L."/>
            <person name="Mihai O."/>
            <person name="Mihalev A."/>
            <person name="Mihova T."/>
            <person name="Mittelman R."/>
            <person name="Mlenga V."/>
            <person name="Montmayeur A."/>
            <person name="Mulrain L."/>
            <person name="Navidi A."/>
            <person name="Naylor J."/>
            <person name="Negash T."/>
            <person name="Nguyen T."/>
            <person name="Nguyen N."/>
            <person name="Nicol R."/>
            <person name="Norbu C."/>
            <person name="Norbu N."/>
            <person name="Novod N."/>
            <person name="O'Neill B."/>
            <person name="Osman S."/>
            <person name="Markiewicz E."/>
            <person name="Oyono O.L."/>
            <person name="Patti C."/>
            <person name="Phunkhang P."/>
            <person name="Pierre F."/>
            <person name="Priest M."/>
            <person name="Raghuraman S."/>
            <person name="Rege F."/>
            <person name="Reyes R."/>
            <person name="Rise C."/>
            <person name="Rogov P."/>
            <person name="Ross K."/>
            <person name="Ryan E."/>
            <person name="Settipalli S."/>
            <person name="Shea T."/>
            <person name="Sherpa N."/>
            <person name="Shi L."/>
            <person name="Shih D."/>
            <person name="Sparrow T."/>
            <person name="Spaulding J."/>
            <person name="Stalker J."/>
            <person name="Stange-Thomann N."/>
            <person name="Stavropoulos S."/>
            <person name="Stone C."/>
            <person name="Strader C."/>
            <person name="Tesfaye S."/>
            <person name="Thomson T."/>
            <person name="Thoulutsang Y."/>
            <person name="Thoulutsang D."/>
            <person name="Topham K."/>
            <person name="Topping I."/>
            <person name="Tsamla T."/>
            <person name="Vassiliev H."/>
            <person name="Vo A."/>
            <person name="Wangchuk T."/>
            <person name="Wangdi T."/>
            <person name="Weiand M."/>
            <person name="Wilkinson J."/>
            <person name="Wilson A."/>
            <person name="Yadav S."/>
            <person name="Young G."/>
            <person name="Yu Q."/>
            <person name="Zembek L."/>
            <person name="Zhong D."/>
            <person name="Zimmer A."/>
            <person name="Zwirko Z."/>
            <person name="Jaffe D.B."/>
            <person name="Alvarez P."/>
            <person name="Brockman W."/>
            <person name="Butler J."/>
            <person name="Chin C."/>
            <person name="Gnerre S."/>
            <person name="Grabherr M."/>
            <person name="Kleber M."/>
            <person name="Mauceli E."/>
            <person name="MacCallum I."/>
        </authorList>
    </citation>
    <scope>NUCLEOTIDE SEQUENCE [LARGE SCALE GENOMIC DNA]</scope>
    <source>
        <strain evidence="9">white501</strain>
    </source>
</reference>
<dbReference type="PROSITE" id="PS50975">
    <property type="entry name" value="ATP_GRASP"/>
    <property type="match status" value="1"/>
</dbReference>
<dbReference type="GO" id="GO:0004736">
    <property type="term" value="F:pyruvate carboxylase activity"/>
    <property type="evidence" value="ECO:0007669"/>
    <property type="project" value="TreeGrafter"/>
</dbReference>
<feature type="domain" description="ATP-grasp" evidence="5">
    <location>
        <begin position="102"/>
        <end position="172"/>
    </location>
</feature>
<dbReference type="PROSITE" id="PS50979">
    <property type="entry name" value="BC"/>
    <property type="match status" value="1"/>
</dbReference>
<protein>
    <submittedName>
        <fullName evidence="8">GD10044</fullName>
    </submittedName>
</protein>
<dbReference type="OMA" id="TEEITXG"/>
<proteinExistence type="predicted"/>
<dbReference type="PhylomeDB" id="B4QHS4"/>
<dbReference type="Pfam" id="PF02786">
    <property type="entry name" value="CPSase_L_D2"/>
    <property type="match status" value="1"/>
</dbReference>
<evidence type="ECO:0000259" key="7">
    <source>
        <dbReference type="PROSITE" id="PS50991"/>
    </source>
</evidence>
<dbReference type="PROSITE" id="PS00867">
    <property type="entry name" value="CPSASE_2"/>
    <property type="match status" value="1"/>
</dbReference>
<dbReference type="Proteomes" id="UP000000304">
    <property type="component" value="Chromosome 2R"/>
</dbReference>
<dbReference type="SUPFAM" id="SSF56059">
    <property type="entry name" value="Glutathione synthetase ATP-binding domain-like"/>
    <property type="match status" value="1"/>
</dbReference>
<dbReference type="HOGENOM" id="CLU_546632_0_0_1"/>
<dbReference type="SUPFAM" id="SSF51569">
    <property type="entry name" value="Aldolase"/>
    <property type="match status" value="1"/>
</dbReference>
<dbReference type="InterPro" id="IPR011054">
    <property type="entry name" value="Rudment_hybrid_motif"/>
</dbReference>
<evidence type="ECO:0000259" key="6">
    <source>
        <dbReference type="PROSITE" id="PS50979"/>
    </source>
</evidence>
<evidence type="ECO:0000313" key="9">
    <source>
        <dbReference type="Proteomes" id="UP000000304"/>
    </source>
</evidence>
<keyword evidence="3 4" id="KW-0067">ATP-binding</keyword>
<dbReference type="InterPro" id="IPR055268">
    <property type="entry name" value="PCB-like"/>
</dbReference>
<organism evidence="8 9">
    <name type="scientific">Drosophila simulans</name>
    <name type="common">Fruit fly</name>
    <dbReference type="NCBI Taxonomy" id="7240"/>
    <lineage>
        <taxon>Eukaryota</taxon>
        <taxon>Metazoa</taxon>
        <taxon>Ecdysozoa</taxon>
        <taxon>Arthropoda</taxon>
        <taxon>Hexapoda</taxon>
        <taxon>Insecta</taxon>
        <taxon>Pterygota</taxon>
        <taxon>Neoptera</taxon>
        <taxon>Endopterygota</taxon>
        <taxon>Diptera</taxon>
        <taxon>Brachycera</taxon>
        <taxon>Muscomorpha</taxon>
        <taxon>Ephydroidea</taxon>
        <taxon>Drosophilidae</taxon>
        <taxon>Drosophila</taxon>
        <taxon>Sophophora</taxon>
    </lineage>
</organism>
<dbReference type="GO" id="GO:0005737">
    <property type="term" value="C:cytoplasm"/>
    <property type="evidence" value="ECO:0007669"/>
    <property type="project" value="TreeGrafter"/>
</dbReference>
<dbReference type="STRING" id="7240.B4QHS4"/>
<dbReference type="GO" id="GO:0046872">
    <property type="term" value="F:metal ion binding"/>
    <property type="evidence" value="ECO:0007669"/>
    <property type="project" value="InterPro"/>
</dbReference>
<evidence type="ECO:0000256" key="2">
    <source>
        <dbReference type="ARBA" id="ARBA00022741"/>
    </source>
</evidence>
<name>B4QHS4_DROSI</name>
<dbReference type="PROSITE" id="PS50991">
    <property type="entry name" value="PYR_CT"/>
    <property type="match status" value="1"/>
</dbReference>
<dbReference type="InterPro" id="IPR005479">
    <property type="entry name" value="CPAse_ATP-bd"/>
</dbReference>
<dbReference type="GO" id="GO:0006094">
    <property type="term" value="P:gluconeogenesis"/>
    <property type="evidence" value="ECO:0007669"/>
    <property type="project" value="TreeGrafter"/>
</dbReference>
<evidence type="ECO:0000313" key="8">
    <source>
        <dbReference type="EMBL" id="EDX06408.1"/>
    </source>
</evidence>
<keyword evidence="9" id="KW-1185">Reference proteome</keyword>
<dbReference type="InterPro" id="IPR000891">
    <property type="entry name" value="PYR_CT"/>
</dbReference>
<dbReference type="InterPro" id="IPR011761">
    <property type="entry name" value="ATP-grasp"/>
</dbReference>
<dbReference type="Gene3D" id="3.20.20.70">
    <property type="entry name" value="Aldolase class I"/>
    <property type="match status" value="1"/>
</dbReference>
<dbReference type="GO" id="GO:0005524">
    <property type="term" value="F:ATP binding"/>
    <property type="evidence" value="ECO:0007669"/>
    <property type="project" value="UniProtKB-UniRule"/>
</dbReference>
<dbReference type="Pfam" id="PF02785">
    <property type="entry name" value="Biotin_carb_C"/>
    <property type="match status" value="1"/>
</dbReference>
<dbReference type="PANTHER" id="PTHR43778">
    <property type="entry name" value="PYRUVATE CARBOXYLASE"/>
    <property type="match status" value="1"/>
</dbReference>